<reference evidence="2 3" key="1">
    <citation type="journal article" date="2011" name="Proc. Natl. Acad. Sci. U.S.A.">
        <title>Evolutionary erosion of yeast sex chromosomes by mating-type switching accidents.</title>
        <authorList>
            <person name="Gordon J.L."/>
            <person name="Armisen D."/>
            <person name="Proux-Wera E."/>
            <person name="Oheigeartaigh S.S."/>
            <person name="Byrne K.P."/>
            <person name="Wolfe K.H."/>
        </authorList>
    </citation>
    <scope>NUCLEOTIDE SEQUENCE [LARGE SCALE GENOMIC DNA]</scope>
    <source>
        <strain evidence="3">ATCC 24235 / CBS 4417 / NBRC 1672 / NRRL Y-8282 / UCD 70-5</strain>
    </source>
</reference>
<keyword evidence="3" id="KW-1185">Reference proteome</keyword>
<name>G8BVM1_TETPH</name>
<dbReference type="eggNOG" id="ENOG502SABW">
    <property type="taxonomic scope" value="Eukaryota"/>
</dbReference>
<feature type="region of interest" description="Disordered" evidence="1">
    <location>
        <begin position="128"/>
        <end position="158"/>
    </location>
</feature>
<gene>
    <name evidence="2" type="primary">TPHA0G01120</name>
    <name evidence="2" type="ordered locus">TPHA_0G01120</name>
</gene>
<proteinExistence type="predicted"/>
<dbReference type="OrthoDB" id="3981230at2759"/>
<protein>
    <submittedName>
        <fullName evidence="2">Uncharacterized protein</fullName>
    </submittedName>
</protein>
<feature type="region of interest" description="Disordered" evidence="1">
    <location>
        <begin position="6"/>
        <end position="25"/>
    </location>
</feature>
<dbReference type="AlphaFoldDB" id="G8BVM1"/>
<organism evidence="2 3">
    <name type="scientific">Tetrapisispora phaffii (strain ATCC 24235 / CBS 4417 / NBRC 1672 / NRRL Y-8282 / UCD 70-5)</name>
    <name type="common">Yeast</name>
    <name type="synonym">Fabospora phaffii</name>
    <dbReference type="NCBI Taxonomy" id="1071381"/>
    <lineage>
        <taxon>Eukaryota</taxon>
        <taxon>Fungi</taxon>
        <taxon>Dikarya</taxon>
        <taxon>Ascomycota</taxon>
        <taxon>Saccharomycotina</taxon>
        <taxon>Saccharomycetes</taxon>
        <taxon>Saccharomycetales</taxon>
        <taxon>Saccharomycetaceae</taxon>
        <taxon>Tetrapisispora</taxon>
    </lineage>
</organism>
<dbReference type="OMA" id="CHRNSKP"/>
<dbReference type="EMBL" id="HE612862">
    <property type="protein sequence ID" value="CCE63949.1"/>
    <property type="molecule type" value="Genomic_DNA"/>
</dbReference>
<dbReference type="GeneID" id="11535718"/>
<feature type="compositionally biased region" description="Basic and acidic residues" evidence="1">
    <location>
        <begin position="132"/>
        <end position="150"/>
    </location>
</feature>
<sequence>MVCSILSTPPQNKISKNLPPKKPSKKNRLRELNLRLSDKCSPSTSKQHKYVTISNNSSSVPQYLNVEDDSFETDGEEEIFSSTDSRLSSPFSDNLTSPFVTPAFELKNDSQISNVTLNLIELINTSSTHSKNNKELQQEQQQREEEEQHQRKIPCHRNSKPKKSILVLPKDHLNLLVGSSKGSLDDATIYATEINASITQSSFTLPLITSTHEKITIPVNSEIKKKYKNFKRACLIKFNGSDRLVHDDISTIVGDIDCDDDDDNEPDEALIQGFKYESKDNNSKNDDNQKEKILKTKCTKKLRWE</sequence>
<dbReference type="Proteomes" id="UP000005666">
    <property type="component" value="Chromosome 7"/>
</dbReference>
<dbReference type="KEGG" id="tpf:TPHA_0G01120"/>
<dbReference type="RefSeq" id="XP_003686383.1">
    <property type="nucleotide sequence ID" value="XM_003686335.1"/>
</dbReference>
<evidence type="ECO:0000313" key="2">
    <source>
        <dbReference type="EMBL" id="CCE63949.1"/>
    </source>
</evidence>
<evidence type="ECO:0000313" key="3">
    <source>
        <dbReference type="Proteomes" id="UP000005666"/>
    </source>
</evidence>
<accession>G8BVM1</accession>
<dbReference type="HOGENOM" id="CLU_912701_0_0_1"/>
<evidence type="ECO:0000256" key="1">
    <source>
        <dbReference type="SAM" id="MobiDB-lite"/>
    </source>
</evidence>